<dbReference type="Proteomes" id="UP000626092">
    <property type="component" value="Unassembled WGS sequence"/>
</dbReference>
<keyword evidence="2" id="KW-1185">Reference proteome</keyword>
<accession>A0A834GPH8</accession>
<name>A0A834GPH8_RHOSS</name>
<dbReference type="AlphaFoldDB" id="A0A834GPH8"/>
<organism evidence="1 2">
    <name type="scientific">Rhododendron simsii</name>
    <name type="common">Sims's rhododendron</name>
    <dbReference type="NCBI Taxonomy" id="118357"/>
    <lineage>
        <taxon>Eukaryota</taxon>
        <taxon>Viridiplantae</taxon>
        <taxon>Streptophyta</taxon>
        <taxon>Embryophyta</taxon>
        <taxon>Tracheophyta</taxon>
        <taxon>Spermatophyta</taxon>
        <taxon>Magnoliopsida</taxon>
        <taxon>eudicotyledons</taxon>
        <taxon>Gunneridae</taxon>
        <taxon>Pentapetalae</taxon>
        <taxon>asterids</taxon>
        <taxon>Ericales</taxon>
        <taxon>Ericaceae</taxon>
        <taxon>Ericoideae</taxon>
        <taxon>Rhodoreae</taxon>
        <taxon>Rhododendron</taxon>
    </lineage>
</organism>
<dbReference type="EMBL" id="WJXA01000007">
    <property type="protein sequence ID" value="KAF7137322.1"/>
    <property type="molecule type" value="Genomic_DNA"/>
</dbReference>
<proteinExistence type="predicted"/>
<evidence type="ECO:0000313" key="1">
    <source>
        <dbReference type="EMBL" id="KAF7137322.1"/>
    </source>
</evidence>
<sequence length="207" mass="23326">MSEEQNFSQTQLWHLLHATNLKSVGRHGTNIYVQESFEVIRLANCGLRLVLRKYDGRKRGITAADPKQSTTKITTHQACWGMNNNNSSQTARKTSMHHVISAGLQQSCGLPKAVEFNMHSRIRSLAVHYVTSNYLNKLDGQMPSAKTVGEDTEGGNFRDDLPETLENREAMISAVPNYHEPFIKVPKVLNKELHCLGYLFSLIDESQ</sequence>
<gene>
    <name evidence="1" type="ORF">RHSIM_Rhsim07G0144900</name>
</gene>
<reference evidence="1" key="1">
    <citation type="submission" date="2019-11" db="EMBL/GenBank/DDBJ databases">
        <authorList>
            <person name="Liu Y."/>
            <person name="Hou J."/>
            <person name="Li T.-Q."/>
            <person name="Guan C.-H."/>
            <person name="Wu X."/>
            <person name="Wu H.-Z."/>
            <person name="Ling F."/>
            <person name="Zhang R."/>
            <person name="Shi X.-G."/>
            <person name="Ren J.-P."/>
            <person name="Chen E.-F."/>
            <person name="Sun J.-M."/>
        </authorList>
    </citation>
    <scope>NUCLEOTIDE SEQUENCE</scope>
    <source>
        <strain evidence="1">Adult_tree_wgs_1</strain>
        <tissue evidence="1">Leaves</tissue>
    </source>
</reference>
<comment type="caution">
    <text evidence="1">The sequence shown here is derived from an EMBL/GenBank/DDBJ whole genome shotgun (WGS) entry which is preliminary data.</text>
</comment>
<evidence type="ECO:0000313" key="2">
    <source>
        <dbReference type="Proteomes" id="UP000626092"/>
    </source>
</evidence>
<protein>
    <submittedName>
        <fullName evidence="1">Uncharacterized protein</fullName>
    </submittedName>
</protein>